<keyword evidence="21" id="KW-1185">Reference proteome</keyword>
<feature type="binding site" evidence="18">
    <location>
        <begin position="103"/>
        <end position="105"/>
    </location>
    <ligand>
        <name>UDP-N-acetyl-alpha-D-glucosamine</name>
        <dbReference type="ChEBI" id="CHEBI:57705"/>
    </ligand>
</feature>
<dbReference type="NCBIfam" id="TIGR01173">
    <property type="entry name" value="glmU"/>
    <property type="match status" value="1"/>
</dbReference>
<feature type="binding site" evidence="18">
    <location>
        <position position="226"/>
    </location>
    <ligand>
        <name>UDP-N-acetyl-alpha-D-glucosamine</name>
        <dbReference type="ChEBI" id="CHEBI:57705"/>
    </ligand>
</feature>
<feature type="binding site" evidence="18">
    <location>
        <begin position="368"/>
        <end position="369"/>
    </location>
    <ligand>
        <name>acetyl-CoA</name>
        <dbReference type="ChEBI" id="CHEBI:57288"/>
    </ligand>
</feature>
<dbReference type="InterPro" id="IPR025877">
    <property type="entry name" value="MobA-like_NTP_Trfase"/>
</dbReference>
<evidence type="ECO:0000256" key="6">
    <source>
        <dbReference type="ARBA" id="ARBA00022695"/>
    </source>
</evidence>
<comment type="subcellular location">
    <subcellularLocation>
        <location evidence="1 18">Cytoplasm</location>
    </subcellularLocation>
</comment>
<dbReference type="SUPFAM" id="SSF51161">
    <property type="entry name" value="Trimeric LpxA-like enzymes"/>
    <property type="match status" value="1"/>
</dbReference>
<keyword evidence="11 18" id="KW-0573">Peptidoglycan synthesis</keyword>
<keyword evidence="7 18" id="KW-0479">Metal-binding</keyword>
<dbReference type="RefSeq" id="WP_281468679.1">
    <property type="nucleotide sequence ID" value="NZ_CP124535.1"/>
</dbReference>
<evidence type="ECO:0000256" key="3">
    <source>
        <dbReference type="ARBA" id="ARBA00007947"/>
    </source>
</evidence>
<dbReference type="InterPro" id="IPR001451">
    <property type="entry name" value="Hexapep"/>
</dbReference>
<comment type="function">
    <text evidence="17 18">Catalyzes the last two sequential reactions in the de novo biosynthetic pathway for UDP-N-acetylglucosamine (UDP-GlcNAc). The C-terminal domain catalyzes the transfer of acetyl group from acetyl coenzyme A to glucosamine-1-phosphate (GlcN-1-P) to produce N-acetylglucosamine-1-phosphate (GlcNAc-1-P), which is converted into UDP-GlcNAc by the transfer of uridine 5-monophosphate (from uridine 5-triphosphate), a reaction catalyzed by the N-terminal domain.</text>
</comment>
<dbReference type="SUPFAM" id="SSF53448">
    <property type="entry name" value="Nucleotide-diphospho-sugar transferases"/>
    <property type="match status" value="1"/>
</dbReference>
<dbReference type="NCBIfam" id="NF010933">
    <property type="entry name" value="PRK14353.1"/>
    <property type="match status" value="1"/>
</dbReference>
<dbReference type="Gene3D" id="2.160.10.10">
    <property type="entry name" value="Hexapeptide repeat proteins"/>
    <property type="match status" value="1"/>
</dbReference>
<feature type="binding site" evidence="18">
    <location>
        <position position="348"/>
    </location>
    <ligand>
        <name>UDP-N-acetyl-alpha-D-glucosamine</name>
        <dbReference type="ChEBI" id="CHEBI:57705"/>
    </ligand>
</feature>
<feature type="binding site" evidence="18">
    <location>
        <position position="105"/>
    </location>
    <ligand>
        <name>Mg(2+)</name>
        <dbReference type="ChEBI" id="CHEBI:18420"/>
    </ligand>
</feature>
<comment type="catalytic activity">
    <reaction evidence="16 18">
        <text>N-acetyl-alpha-D-glucosamine 1-phosphate + UTP + H(+) = UDP-N-acetyl-alpha-D-glucosamine + diphosphate</text>
        <dbReference type="Rhea" id="RHEA:13509"/>
        <dbReference type="ChEBI" id="CHEBI:15378"/>
        <dbReference type="ChEBI" id="CHEBI:33019"/>
        <dbReference type="ChEBI" id="CHEBI:46398"/>
        <dbReference type="ChEBI" id="CHEBI:57705"/>
        <dbReference type="ChEBI" id="CHEBI:57776"/>
        <dbReference type="EC" id="2.7.7.23"/>
    </reaction>
</comment>
<evidence type="ECO:0000256" key="13">
    <source>
        <dbReference type="ARBA" id="ARBA00023315"/>
    </source>
</evidence>
<evidence type="ECO:0000256" key="11">
    <source>
        <dbReference type="ARBA" id="ARBA00022984"/>
    </source>
</evidence>
<comment type="pathway">
    <text evidence="18">Nucleotide-sugar biosynthesis; UDP-N-acetyl-alpha-D-glucosamine biosynthesis; N-acetyl-alpha-D-glucosamine 1-phosphate from alpha-D-glucosamine 6-phosphate (route II): step 2/2.</text>
</comment>
<keyword evidence="6 18" id="KW-0548">Nucleotidyltransferase</keyword>
<evidence type="ECO:0000256" key="14">
    <source>
        <dbReference type="ARBA" id="ARBA00023316"/>
    </source>
</evidence>
<reference evidence="20 21" key="1">
    <citation type="submission" date="2023-04" db="EMBL/GenBank/DDBJ databases">
        <title>YMD61, complete Genome.</title>
        <authorList>
            <person name="Zhang J."/>
        </authorList>
    </citation>
    <scope>NUCLEOTIDE SEQUENCE [LARGE SCALE GENOMIC DNA]</scope>
    <source>
        <strain evidence="20 21">YMD61</strain>
    </source>
</reference>
<evidence type="ECO:0000256" key="17">
    <source>
        <dbReference type="ARBA" id="ARBA00049628"/>
    </source>
</evidence>
<dbReference type="InterPro" id="IPR011004">
    <property type="entry name" value="Trimer_LpxA-like_sf"/>
</dbReference>
<comment type="catalytic activity">
    <reaction evidence="15 18">
        <text>alpha-D-glucosamine 1-phosphate + acetyl-CoA = N-acetyl-alpha-D-glucosamine 1-phosphate + CoA + H(+)</text>
        <dbReference type="Rhea" id="RHEA:13725"/>
        <dbReference type="ChEBI" id="CHEBI:15378"/>
        <dbReference type="ChEBI" id="CHEBI:57287"/>
        <dbReference type="ChEBI" id="CHEBI:57288"/>
        <dbReference type="ChEBI" id="CHEBI:57776"/>
        <dbReference type="ChEBI" id="CHEBI:58516"/>
        <dbReference type="EC" id="2.3.1.157"/>
    </reaction>
</comment>
<evidence type="ECO:0000256" key="5">
    <source>
        <dbReference type="ARBA" id="ARBA00022679"/>
    </source>
</evidence>
<evidence type="ECO:0000256" key="12">
    <source>
        <dbReference type="ARBA" id="ARBA00023268"/>
    </source>
</evidence>
<feature type="binding site" evidence="18">
    <location>
        <position position="387"/>
    </location>
    <ligand>
        <name>acetyl-CoA</name>
        <dbReference type="ChEBI" id="CHEBI:57288"/>
    </ligand>
</feature>
<comment type="similarity">
    <text evidence="3 18">In the N-terminal section; belongs to the N-acetylglucosamine-1-phosphate uridyltransferase family.</text>
</comment>
<feature type="domain" description="MobA-like NTP transferase" evidence="19">
    <location>
        <begin position="6"/>
        <end position="133"/>
    </location>
</feature>
<dbReference type="InterPro" id="IPR029044">
    <property type="entry name" value="Nucleotide-diphossugar_trans"/>
</dbReference>
<feature type="binding site" evidence="18">
    <location>
        <position position="154"/>
    </location>
    <ligand>
        <name>UDP-N-acetyl-alpha-D-glucosamine</name>
        <dbReference type="ChEBI" id="CHEBI:57705"/>
    </ligand>
</feature>
<dbReference type="EC" id="2.7.7.23" evidence="18"/>
<feature type="binding site" evidence="18">
    <location>
        <begin position="8"/>
        <end position="11"/>
    </location>
    <ligand>
        <name>UDP-N-acetyl-alpha-D-glucosamine</name>
        <dbReference type="ChEBI" id="CHEBI:57705"/>
    </ligand>
</feature>
<evidence type="ECO:0000256" key="8">
    <source>
        <dbReference type="ARBA" id="ARBA00022737"/>
    </source>
</evidence>
<evidence type="ECO:0000256" key="16">
    <source>
        <dbReference type="ARBA" id="ARBA00048493"/>
    </source>
</evidence>
<dbReference type="GO" id="GO:0003977">
    <property type="term" value="F:UDP-N-acetylglucosamine diphosphorylase activity"/>
    <property type="evidence" value="ECO:0007669"/>
    <property type="project" value="UniProtKB-EC"/>
</dbReference>
<comment type="cofactor">
    <cofactor evidence="18">
        <name>Mg(2+)</name>
        <dbReference type="ChEBI" id="CHEBI:18420"/>
    </cofactor>
    <text evidence="18">Binds 1 Mg(2+) ion per subunit.</text>
</comment>
<keyword evidence="13 18" id="KW-0012">Acyltransferase</keyword>
<sequence>MPVSLIVLAAGQGTRMNSDLPKVLHQVGAAPLLHHALAAGRALDPEATIVVTGHGAEQVAQSARAFDPDIQTALQSEQKGTAHAVLQAAPLLEGVPGDALVLYGDTPFIRPETLQAMRDARRRHAVVVLGFHAADPGRYGRLIAEGDTLHRIVEWKDATEEERAVTLCNSGVLCADAATLMRLCAAVGNANASGEYYLPDVVALARAEGLSAGLILCDESETLGINTRAELARAEAAFQSRARTEALENGVTLTAPETVFFALDTHIGRDAIIGPNVIFGPGVTIESGAEVKGFCHLEGCHISRGATVGPFARLRPGAELAEDVHVGNFVEIKNAILDEGVKVGHLTYLGDADVGEHTNIGAGTVTCNYDGVMKHRTKIGKRAFIGSDTMLVAPVTVGDDALTGSGSVITEDIPAEAVALGRAKQVNKLGLAPKLFEKLKSIKANKAKGQ</sequence>
<keyword evidence="10 18" id="KW-0133">Cell shape</keyword>
<feature type="region of interest" description="N-acetyltransferase" evidence="18">
    <location>
        <begin position="250"/>
        <end position="450"/>
    </location>
</feature>
<dbReference type="EC" id="2.3.1.157" evidence="18"/>
<dbReference type="PANTHER" id="PTHR43584:SF3">
    <property type="entry name" value="BIFUNCTIONAL PROTEIN GLMU"/>
    <property type="match status" value="1"/>
</dbReference>
<comment type="similarity">
    <text evidence="2 18">In the C-terminal section; belongs to the transferase hexapeptide repeat family.</text>
</comment>
<feature type="binding site" evidence="18">
    <location>
        <position position="359"/>
    </location>
    <ligand>
        <name>UDP-N-acetyl-alpha-D-glucosamine</name>
        <dbReference type="ChEBI" id="CHEBI:57705"/>
    </ligand>
</feature>
<evidence type="ECO:0000256" key="10">
    <source>
        <dbReference type="ARBA" id="ARBA00022960"/>
    </source>
</evidence>
<feature type="binding site" evidence="18">
    <location>
        <position position="140"/>
    </location>
    <ligand>
        <name>UDP-N-acetyl-alpha-D-glucosamine</name>
        <dbReference type="ChEBI" id="CHEBI:57705"/>
    </ligand>
</feature>
<evidence type="ECO:0000256" key="15">
    <source>
        <dbReference type="ARBA" id="ARBA00048247"/>
    </source>
</evidence>
<dbReference type="Gene3D" id="3.90.550.10">
    <property type="entry name" value="Spore Coat Polysaccharide Biosynthesis Protein SpsA, Chain A"/>
    <property type="match status" value="1"/>
</dbReference>
<dbReference type="InterPro" id="IPR038009">
    <property type="entry name" value="GlmU_C_LbH"/>
</dbReference>
<accession>A0ABY8QAX7</accession>
<gene>
    <name evidence="18 20" type="primary">glmU</name>
    <name evidence="20" type="ORF">QF092_06370</name>
</gene>
<keyword evidence="8 18" id="KW-0677">Repeat</keyword>
<dbReference type="CDD" id="cd03353">
    <property type="entry name" value="LbH_GlmU_C"/>
    <property type="match status" value="1"/>
</dbReference>
<feature type="binding site" evidence="18">
    <location>
        <begin position="80"/>
        <end position="81"/>
    </location>
    <ligand>
        <name>UDP-N-acetyl-alpha-D-glucosamine</name>
        <dbReference type="ChEBI" id="CHEBI:57705"/>
    </ligand>
</feature>
<dbReference type="Pfam" id="PF00132">
    <property type="entry name" value="Hexapep"/>
    <property type="match status" value="2"/>
</dbReference>
<evidence type="ECO:0000256" key="7">
    <source>
        <dbReference type="ARBA" id="ARBA00022723"/>
    </source>
</evidence>
<feature type="binding site" evidence="18">
    <location>
        <position position="333"/>
    </location>
    <ligand>
        <name>UDP-N-acetyl-alpha-D-glucosamine</name>
        <dbReference type="ChEBI" id="CHEBI:57705"/>
    </ligand>
</feature>
<evidence type="ECO:0000256" key="9">
    <source>
        <dbReference type="ARBA" id="ARBA00022842"/>
    </source>
</evidence>
<feature type="binding site" evidence="18">
    <location>
        <position position="75"/>
    </location>
    <ligand>
        <name>UDP-N-acetyl-alpha-D-glucosamine</name>
        <dbReference type="ChEBI" id="CHEBI:57705"/>
    </ligand>
</feature>
<organism evidence="20 21">
    <name type="scientific">Fuscovulum ytuae</name>
    <dbReference type="NCBI Taxonomy" id="3042299"/>
    <lineage>
        <taxon>Bacteria</taxon>
        <taxon>Pseudomonadati</taxon>
        <taxon>Pseudomonadota</taxon>
        <taxon>Alphaproteobacteria</taxon>
        <taxon>Rhodobacterales</taxon>
        <taxon>Paracoccaceae</taxon>
        <taxon>Fuscovulum</taxon>
    </lineage>
</organism>
<feature type="binding site" evidence="18">
    <location>
        <position position="362"/>
    </location>
    <ligand>
        <name>acetyl-CoA</name>
        <dbReference type="ChEBI" id="CHEBI:57288"/>
    </ligand>
</feature>
<evidence type="ECO:0000256" key="2">
    <source>
        <dbReference type="ARBA" id="ARBA00007707"/>
    </source>
</evidence>
<protein>
    <recommendedName>
        <fullName evidence="18">Bifunctional protein GlmU</fullName>
    </recommendedName>
    <domain>
        <recommendedName>
            <fullName evidence="18">UDP-N-acetylglucosamine pyrophosphorylase</fullName>
            <ecNumber evidence="18">2.7.7.23</ecNumber>
        </recommendedName>
        <alternativeName>
            <fullName evidence="18">N-acetylglucosamine-1-phosphate uridyltransferase</fullName>
        </alternativeName>
    </domain>
    <domain>
        <recommendedName>
            <fullName evidence="18">Glucosamine-1-phosphate N-acetyltransferase</fullName>
            <ecNumber evidence="18">2.3.1.157</ecNumber>
        </recommendedName>
    </domain>
</protein>
<feature type="region of interest" description="Pyrophosphorylase" evidence="18">
    <location>
        <begin position="1"/>
        <end position="228"/>
    </location>
</feature>
<evidence type="ECO:0000313" key="21">
    <source>
        <dbReference type="Proteomes" id="UP001230978"/>
    </source>
</evidence>
<evidence type="ECO:0000256" key="4">
    <source>
        <dbReference type="ARBA" id="ARBA00022490"/>
    </source>
</evidence>
<keyword evidence="4 18" id="KW-0963">Cytoplasm</keyword>
<dbReference type="PANTHER" id="PTHR43584">
    <property type="entry name" value="NUCLEOTIDYL TRANSFERASE"/>
    <property type="match status" value="1"/>
</dbReference>
<keyword evidence="12 18" id="KW-0511">Multifunctional enzyme</keyword>
<name>A0ABY8QAX7_9RHOB</name>
<evidence type="ECO:0000256" key="1">
    <source>
        <dbReference type="ARBA" id="ARBA00004496"/>
    </source>
</evidence>
<keyword evidence="14 18" id="KW-0961">Cell wall biogenesis/degradation</keyword>
<dbReference type="HAMAP" id="MF_01631">
    <property type="entry name" value="GlmU"/>
    <property type="match status" value="1"/>
</dbReference>
<proteinExistence type="inferred from homology"/>
<evidence type="ECO:0000256" key="18">
    <source>
        <dbReference type="HAMAP-Rule" id="MF_01631"/>
    </source>
</evidence>
<dbReference type="InterPro" id="IPR050065">
    <property type="entry name" value="GlmU-like"/>
</dbReference>
<comment type="pathway">
    <text evidence="18">Bacterial outer membrane biogenesis; LPS lipid A biosynthesis.</text>
</comment>
<dbReference type="EMBL" id="CP124535">
    <property type="protein sequence ID" value="WGV17412.1"/>
    <property type="molecule type" value="Genomic_DNA"/>
</dbReference>
<feature type="binding site" evidence="18">
    <location>
        <position position="169"/>
    </location>
    <ligand>
        <name>UDP-N-acetyl-alpha-D-glucosamine</name>
        <dbReference type="ChEBI" id="CHEBI:57705"/>
    </ligand>
</feature>
<comment type="pathway">
    <text evidence="18">Nucleotide-sugar biosynthesis; UDP-N-acetyl-alpha-D-glucosamine biosynthesis; UDP-N-acetyl-alpha-D-glucosamine from N-acetyl-alpha-D-glucosamine 1-phosphate: step 1/1.</text>
</comment>
<feature type="binding site" evidence="18">
    <location>
        <position position="226"/>
    </location>
    <ligand>
        <name>Mg(2+)</name>
        <dbReference type="ChEBI" id="CHEBI:18420"/>
    </ligand>
</feature>
<dbReference type="CDD" id="cd02540">
    <property type="entry name" value="GT2_GlmU_N_bac"/>
    <property type="match status" value="1"/>
</dbReference>
<evidence type="ECO:0000259" key="19">
    <source>
        <dbReference type="Pfam" id="PF12804"/>
    </source>
</evidence>
<dbReference type="Pfam" id="PF12804">
    <property type="entry name" value="NTP_transf_3"/>
    <property type="match status" value="1"/>
</dbReference>
<feature type="active site" description="Proton acceptor" evidence="18">
    <location>
        <position position="345"/>
    </location>
</feature>
<feature type="binding site" evidence="18">
    <location>
        <position position="22"/>
    </location>
    <ligand>
        <name>UDP-N-acetyl-alpha-D-glucosamine</name>
        <dbReference type="ChEBI" id="CHEBI:57705"/>
    </ligand>
</feature>
<dbReference type="Proteomes" id="UP001230978">
    <property type="component" value="Chromosome"/>
</dbReference>
<keyword evidence="9 18" id="KW-0460">Magnesium</keyword>
<feature type="binding site" evidence="18">
    <location>
        <position position="422"/>
    </location>
    <ligand>
        <name>acetyl-CoA</name>
        <dbReference type="ChEBI" id="CHEBI:57288"/>
    </ligand>
</feature>
<feature type="binding site" evidence="18">
    <location>
        <position position="405"/>
    </location>
    <ligand>
        <name>acetyl-CoA</name>
        <dbReference type="ChEBI" id="CHEBI:57288"/>
    </ligand>
</feature>
<comment type="subunit">
    <text evidence="18">Homotrimer.</text>
</comment>
<dbReference type="InterPro" id="IPR005882">
    <property type="entry name" value="Bifunctional_GlmU"/>
</dbReference>
<evidence type="ECO:0000313" key="20">
    <source>
        <dbReference type="EMBL" id="WGV17412.1"/>
    </source>
</evidence>
<feature type="region of interest" description="Linker" evidence="18">
    <location>
        <begin position="229"/>
        <end position="249"/>
    </location>
</feature>
<feature type="binding site" evidence="18">
    <location>
        <position position="315"/>
    </location>
    <ligand>
        <name>UDP-N-acetyl-alpha-D-glucosamine</name>
        <dbReference type="ChEBI" id="CHEBI:57705"/>
    </ligand>
</feature>
<keyword evidence="5 18" id="KW-0808">Transferase</keyword>